<evidence type="ECO:0000259" key="9">
    <source>
        <dbReference type="PROSITE" id="PS50994"/>
    </source>
</evidence>
<dbReference type="AlphaFoldDB" id="V5GRB5"/>
<dbReference type="Gene3D" id="3.10.20.370">
    <property type="match status" value="1"/>
</dbReference>
<sequence>DPAKQFCLQTDASSIGMAAVLFQEEGERRRIIAYASAKFTMAERRYHINEQEVLAAVWAIRKYRMFLQDGPFKLFTDNRSLQWLRRYQDERAKLTRWALMLQSYQFEVIHVPGTRNELPDYLSRNPEQNAGENQPIDDLSQYPILNVIHHQSLYEEISDAQREDAACQYDRARLQRLAREEPADAEEQRIKDEYALLDGCIWRRTPETLLLYVPRTLRRRLLEEYHDGPHAAHPGREETQRAVQQRYWWPTLRRDVIEWVRSCTVCAAVKAGPPQVKAPLRPRTPSDPWHTVSLDVLGPFGEAPRHTRYVAVLTDIFSKWVEARPMGTTRAKELVKFLEETFTRYGYPACIITDAARLYQSVLWTNYLERHHIQGYTSPIYHQRANPVERRIQELKKSIRALVEDRPYSWPEKLPNALFALRTRTNAATGTAPATLLFGQNLRRPGDWTMPAEARPPIQPHDERVARARQRQEMYQQQLFPEPREAQRHYQVGDLVLTKTRPGQSTFAPKWSGPYPVIEVLGDGVYVIDQNGNAQPIHIDDIRPTPPPRVEIADDDPVEPDERQPEAAAPLPERQPVRTIPTPPTREKSPEPARQEPDQSQIAARTPPQSPWERTAIQRRTPGRARSRLNFLMRDLRRLNESQEETVSSRKR</sequence>
<dbReference type="InterPro" id="IPR036397">
    <property type="entry name" value="RNaseH_sf"/>
</dbReference>
<proteinExistence type="predicted"/>
<dbReference type="FunFam" id="3.10.20.370:FF:000001">
    <property type="entry name" value="Retrovirus-related Pol polyprotein from transposon 17.6-like protein"/>
    <property type="match status" value="1"/>
</dbReference>
<dbReference type="InterPro" id="IPR041588">
    <property type="entry name" value="Integrase_H2C2"/>
</dbReference>
<evidence type="ECO:0000256" key="1">
    <source>
        <dbReference type="ARBA" id="ARBA00012493"/>
    </source>
</evidence>
<organism evidence="10">
    <name type="scientific">Anoplophora glabripennis</name>
    <name type="common">Asian longhorn beetle</name>
    <name type="synonym">Anoplophora nobilis</name>
    <dbReference type="NCBI Taxonomy" id="217634"/>
    <lineage>
        <taxon>Eukaryota</taxon>
        <taxon>Metazoa</taxon>
        <taxon>Ecdysozoa</taxon>
        <taxon>Arthropoda</taxon>
        <taxon>Hexapoda</taxon>
        <taxon>Insecta</taxon>
        <taxon>Pterygota</taxon>
        <taxon>Neoptera</taxon>
        <taxon>Endopterygota</taxon>
        <taxon>Coleoptera</taxon>
        <taxon>Polyphaga</taxon>
        <taxon>Cucujiformia</taxon>
        <taxon>Chrysomeloidea</taxon>
        <taxon>Cerambycidae</taxon>
        <taxon>Lamiinae</taxon>
        <taxon>Lamiini</taxon>
        <taxon>Anoplophora</taxon>
    </lineage>
</organism>
<dbReference type="SUPFAM" id="SSF53098">
    <property type="entry name" value="Ribonuclease H-like"/>
    <property type="match status" value="1"/>
</dbReference>
<evidence type="ECO:0000256" key="4">
    <source>
        <dbReference type="ARBA" id="ARBA00022722"/>
    </source>
</evidence>
<accession>V5GRB5</accession>
<keyword evidence="5" id="KW-0255">Endonuclease</keyword>
<dbReference type="PANTHER" id="PTHR37984:SF5">
    <property type="entry name" value="PROTEIN NYNRIN-LIKE"/>
    <property type="match status" value="1"/>
</dbReference>
<feature type="domain" description="Integrase catalytic" evidence="9">
    <location>
        <begin position="284"/>
        <end position="441"/>
    </location>
</feature>
<dbReference type="InterPro" id="IPR001584">
    <property type="entry name" value="Integrase_cat-core"/>
</dbReference>
<gene>
    <name evidence="10" type="primary">RTF23</name>
</gene>
<dbReference type="GO" id="GO:0042575">
    <property type="term" value="C:DNA polymerase complex"/>
    <property type="evidence" value="ECO:0007669"/>
    <property type="project" value="UniProtKB-ARBA"/>
</dbReference>
<dbReference type="GO" id="GO:0015074">
    <property type="term" value="P:DNA integration"/>
    <property type="evidence" value="ECO:0007669"/>
    <property type="project" value="InterPro"/>
</dbReference>
<dbReference type="GO" id="GO:0016787">
    <property type="term" value="F:hydrolase activity"/>
    <property type="evidence" value="ECO:0007669"/>
    <property type="project" value="UniProtKB-KW"/>
</dbReference>
<dbReference type="SUPFAM" id="SSF56672">
    <property type="entry name" value="DNA/RNA polymerases"/>
    <property type="match status" value="1"/>
</dbReference>
<keyword evidence="7" id="KW-0695">RNA-directed DNA polymerase</keyword>
<keyword evidence="6" id="KW-0378">Hydrolase</keyword>
<dbReference type="Pfam" id="PF00665">
    <property type="entry name" value="rve"/>
    <property type="match status" value="1"/>
</dbReference>
<dbReference type="EC" id="2.7.7.49" evidence="1"/>
<dbReference type="Gene3D" id="3.30.420.10">
    <property type="entry name" value="Ribonuclease H-like superfamily/Ribonuclease H"/>
    <property type="match status" value="1"/>
</dbReference>
<dbReference type="GO" id="GO:0004519">
    <property type="term" value="F:endonuclease activity"/>
    <property type="evidence" value="ECO:0007669"/>
    <property type="project" value="UniProtKB-KW"/>
</dbReference>
<evidence type="ECO:0000313" key="10">
    <source>
        <dbReference type="EMBL" id="JAB64147.1"/>
    </source>
</evidence>
<dbReference type="GO" id="GO:0003676">
    <property type="term" value="F:nucleic acid binding"/>
    <property type="evidence" value="ECO:0007669"/>
    <property type="project" value="InterPro"/>
</dbReference>
<dbReference type="Gene3D" id="1.10.340.70">
    <property type="match status" value="1"/>
</dbReference>
<dbReference type="Pfam" id="PF17917">
    <property type="entry name" value="RT_RNaseH"/>
    <property type="match status" value="1"/>
</dbReference>
<dbReference type="CDD" id="cd09274">
    <property type="entry name" value="RNase_HI_RT_Ty3"/>
    <property type="match status" value="1"/>
</dbReference>
<protein>
    <recommendedName>
        <fullName evidence="1">RNA-directed DNA polymerase</fullName>
        <ecNumber evidence="1">2.7.7.49</ecNumber>
    </recommendedName>
</protein>
<dbReference type="PROSITE" id="PS50994">
    <property type="entry name" value="INTEGRASE"/>
    <property type="match status" value="1"/>
</dbReference>
<dbReference type="Pfam" id="PF17921">
    <property type="entry name" value="Integrase_H2C2"/>
    <property type="match status" value="1"/>
</dbReference>
<evidence type="ECO:0000256" key="7">
    <source>
        <dbReference type="ARBA" id="ARBA00022918"/>
    </source>
</evidence>
<keyword evidence="2" id="KW-0808">Transferase</keyword>
<evidence type="ECO:0000256" key="5">
    <source>
        <dbReference type="ARBA" id="ARBA00022759"/>
    </source>
</evidence>
<evidence type="ECO:0000256" key="8">
    <source>
        <dbReference type="SAM" id="MobiDB-lite"/>
    </source>
</evidence>
<dbReference type="InterPro" id="IPR043502">
    <property type="entry name" value="DNA/RNA_pol_sf"/>
</dbReference>
<dbReference type="Gene3D" id="2.30.30.850">
    <property type="match status" value="1"/>
</dbReference>
<dbReference type="InterPro" id="IPR041373">
    <property type="entry name" value="RT_RNaseH"/>
</dbReference>
<dbReference type="PANTHER" id="PTHR37984">
    <property type="entry name" value="PROTEIN CBG26694"/>
    <property type="match status" value="1"/>
</dbReference>
<evidence type="ECO:0000256" key="3">
    <source>
        <dbReference type="ARBA" id="ARBA00022695"/>
    </source>
</evidence>
<feature type="non-terminal residue" evidence="10">
    <location>
        <position position="652"/>
    </location>
</feature>
<reference evidence="10" key="1">
    <citation type="submission" date="2013-07" db="EMBL/GenBank/DDBJ databases">
        <title>Midgut Transcriptome Profiling of Anoplphora glabripennis, a Lignocellulose Degrading, Wood-Boring Cerambycid.</title>
        <authorList>
            <person name="Scully E.D."/>
            <person name="Hoover K."/>
            <person name="Carlson J.E."/>
            <person name="Tien M."/>
            <person name="Geib S.M."/>
        </authorList>
    </citation>
    <scope>NUCLEOTIDE SEQUENCE</scope>
</reference>
<evidence type="ECO:0000256" key="2">
    <source>
        <dbReference type="ARBA" id="ARBA00022679"/>
    </source>
</evidence>
<keyword evidence="4" id="KW-0540">Nuclease</keyword>
<evidence type="ECO:0000256" key="6">
    <source>
        <dbReference type="ARBA" id="ARBA00022801"/>
    </source>
</evidence>
<dbReference type="InterPro" id="IPR012337">
    <property type="entry name" value="RNaseH-like_sf"/>
</dbReference>
<feature type="region of interest" description="Disordered" evidence="8">
    <location>
        <begin position="536"/>
        <end position="629"/>
    </location>
</feature>
<name>V5GRB5_ANOGL</name>
<keyword evidence="3" id="KW-0548">Nucleotidyltransferase</keyword>
<dbReference type="GO" id="GO:0003964">
    <property type="term" value="F:RNA-directed DNA polymerase activity"/>
    <property type="evidence" value="ECO:0007669"/>
    <property type="project" value="UniProtKB-KW"/>
</dbReference>
<feature type="compositionally biased region" description="Basic and acidic residues" evidence="8">
    <location>
        <begin position="585"/>
        <end position="597"/>
    </location>
</feature>
<dbReference type="InterPro" id="IPR050951">
    <property type="entry name" value="Retrovirus_Pol_polyprotein"/>
</dbReference>
<dbReference type="FunFam" id="1.10.340.70:FF:000001">
    <property type="entry name" value="Retrovirus-related Pol polyprotein from transposon gypsy-like Protein"/>
    <property type="match status" value="1"/>
</dbReference>
<feature type="non-terminal residue" evidence="10">
    <location>
        <position position="1"/>
    </location>
</feature>
<dbReference type="EMBL" id="GALX01004319">
    <property type="protein sequence ID" value="JAB64147.1"/>
    <property type="molecule type" value="Transcribed_RNA"/>
</dbReference>